<proteinExistence type="predicted"/>
<sequence length="209" mass="22340">MLHRMFPTAGWLAALSLSAALLPIGTAQAQYTDLTENQSYIRGCRQIKQGANAIVYDNTDLANKPDNQIGTLFSGTQVVLTGVLRETSDYTAAQVYLANDDLTTTQPVGWVNANQLAPCSGTTPPPTSNTCFRPRTTLIVRSGPSLNAANTGMTFTPASLITPHTQPPSFEVSSDGRVWLHVDTYRGPNWVASTGPNGAGSNLNTEPCR</sequence>
<name>A0A0C1Y6P2_9CYAN</name>
<reference evidence="3" key="1">
    <citation type="submission" date="2014-11" db="EMBL/GenBank/DDBJ databases">
        <authorList>
            <person name="Malar M.C."/>
            <person name="Sen D."/>
            <person name="Tripathy S."/>
        </authorList>
    </citation>
    <scope>NUCLEOTIDE SEQUENCE</scope>
    <source>
        <strain evidence="3">BDU141951</strain>
    </source>
</reference>
<feature type="compositionally biased region" description="Polar residues" evidence="1">
    <location>
        <begin position="191"/>
        <end position="209"/>
    </location>
</feature>
<evidence type="ECO:0008006" key="4">
    <source>
        <dbReference type="Google" id="ProtNLM"/>
    </source>
</evidence>
<feature type="region of interest" description="Disordered" evidence="1">
    <location>
        <begin position="189"/>
        <end position="209"/>
    </location>
</feature>
<keyword evidence="2" id="KW-0732">Signal</keyword>
<feature type="signal peptide" evidence="2">
    <location>
        <begin position="1"/>
        <end position="29"/>
    </location>
</feature>
<evidence type="ECO:0000313" key="3">
    <source>
        <dbReference type="EMBL" id="NEV67933.1"/>
    </source>
</evidence>
<dbReference type="AlphaFoldDB" id="A0A0C1Y6P2"/>
<gene>
    <name evidence="3" type="ORF">QQ91_012500</name>
</gene>
<reference evidence="3" key="3">
    <citation type="submission" date="2020-02" db="EMBL/GenBank/DDBJ databases">
        <authorList>
            <person name="Sarangi A.N."/>
            <person name="Ghosh S."/>
            <person name="Mukherjee M."/>
            <person name="Tripathy S."/>
        </authorList>
    </citation>
    <scope>NUCLEOTIDE SEQUENCE</scope>
    <source>
        <strain evidence="3">BDU141951</strain>
    </source>
</reference>
<reference evidence="3" key="2">
    <citation type="journal article" date="2015" name="Genome Announc.">
        <title>Draft Genome Sequence of Filamentous Marine Cyanobacterium Lyngbya confervoides Strain BDU141951.</title>
        <authorList>
            <person name="Chandrababunaidu M.M."/>
            <person name="Sen D."/>
            <person name="Tripathy S."/>
        </authorList>
    </citation>
    <scope>NUCLEOTIDE SEQUENCE</scope>
    <source>
        <strain evidence="3">BDU141951</strain>
    </source>
</reference>
<evidence type="ECO:0000256" key="2">
    <source>
        <dbReference type="SAM" id="SignalP"/>
    </source>
</evidence>
<protein>
    <recommendedName>
        <fullName evidence="4">SH3b domain-containing protein</fullName>
    </recommendedName>
</protein>
<organism evidence="3">
    <name type="scientific">Lyngbya confervoides BDU141951</name>
    <dbReference type="NCBI Taxonomy" id="1574623"/>
    <lineage>
        <taxon>Bacteria</taxon>
        <taxon>Bacillati</taxon>
        <taxon>Cyanobacteriota</taxon>
        <taxon>Cyanophyceae</taxon>
        <taxon>Oscillatoriophycideae</taxon>
        <taxon>Oscillatoriales</taxon>
        <taxon>Microcoleaceae</taxon>
        <taxon>Lyngbya</taxon>
    </lineage>
</organism>
<comment type="caution">
    <text evidence="3">The sequence shown here is derived from an EMBL/GenBank/DDBJ whole genome shotgun (WGS) entry which is preliminary data.</text>
</comment>
<feature type="chain" id="PRO_5043579289" description="SH3b domain-containing protein" evidence="2">
    <location>
        <begin position="30"/>
        <end position="209"/>
    </location>
</feature>
<dbReference type="EMBL" id="JTHE02000003">
    <property type="protein sequence ID" value="NEV67933.1"/>
    <property type="molecule type" value="Genomic_DNA"/>
</dbReference>
<evidence type="ECO:0000256" key="1">
    <source>
        <dbReference type="SAM" id="MobiDB-lite"/>
    </source>
</evidence>
<accession>A0A0C1Y6P2</accession>